<evidence type="ECO:0000313" key="1">
    <source>
        <dbReference type="EMBL" id="ABC64207.1"/>
    </source>
</evidence>
<protein>
    <submittedName>
        <fullName evidence="1">Uncharacterized protein</fullName>
    </submittedName>
</protein>
<proteinExistence type="predicted"/>
<name>Q2N7Y4_ERYLH</name>
<keyword evidence="2" id="KW-1185">Reference proteome</keyword>
<dbReference type="eggNOG" id="ENOG5032X2K">
    <property type="taxonomic scope" value="Bacteria"/>
</dbReference>
<dbReference type="AlphaFoldDB" id="Q2N7Y4"/>
<reference evidence="2" key="1">
    <citation type="journal article" date="2009" name="J. Bacteriol.">
        <title>Complete genome sequence of Erythrobacter litoralis HTCC2594.</title>
        <authorList>
            <person name="Oh H.M."/>
            <person name="Giovannoni S.J."/>
            <person name="Ferriera S."/>
            <person name="Johnson J."/>
            <person name="Cho J.C."/>
        </authorList>
    </citation>
    <scope>NUCLEOTIDE SEQUENCE [LARGE SCALE GENOMIC DNA]</scope>
    <source>
        <strain evidence="2">HTCC2594</strain>
    </source>
</reference>
<dbReference type="InterPro" id="IPR038691">
    <property type="entry name" value="ComJ_sf"/>
</dbReference>
<dbReference type="Proteomes" id="UP000008808">
    <property type="component" value="Chromosome"/>
</dbReference>
<evidence type="ECO:0000313" key="2">
    <source>
        <dbReference type="Proteomes" id="UP000008808"/>
    </source>
</evidence>
<dbReference type="HOGENOM" id="CLU_141481_0_0_5"/>
<sequence>MGGGGVGVSRLVKLDLFADFFQVYIADGKFRTDTSDIWNNKASDRMLAIAENLIAIGTARNMTVPVSLELLSGRPRPDFEVWEQVIEASFNVPSGEIVALGCTDYLPDAKRLQVSPGSYRALVSYRGLDSLSDDGLDGEDEYRVQLWPDAKCDVRAMKRRPDTVLPRI</sequence>
<dbReference type="STRING" id="314225.ELI_10575"/>
<accession>Q2N7Y4</accession>
<dbReference type="Gene3D" id="2.60.34.30">
    <property type="entry name" value="Competence, DNA-entry nuclease inhibitor, ComJ"/>
    <property type="match status" value="1"/>
</dbReference>
<organism evidence="1 2">
    <name type="scientific">Erythrobacter litoralis (strain HTCC2594)</name>
    <dbReference type="NCBI Taxonomy" id="314225"/>
    <lineage>
        <taxon>Bacteria</taxon>
        <taxon>Pseudomonadati</taxon>
        <taxon>Pseudomonadota</taxon>
        <taxon>Alphaproteobacteria</taxon>
        <taxon>Sphingomonadales</taxon>
        <taxon>Erythrobacteraceae</taxon>
        <taxon>Erythrobacter/Porphyrobacter group</taxon>
        <taxon>Erythrobacter</taxon>
    </lineage>
</organism>
<dbReference type="KEGG" id="eli:ELI_10575"/>
<gene>
    <name evidence="1" type="ordered locus">ELI_10575</name>
</gene>
<dbReference type="EMBL" id="CP000157">
    <property type="protein sequence ID" value="ABC64207.1"/>
    <property type="molecule type" value="Genomic_DNA"/>
</dbReference>